<protein>
    <submittedName>
        <fullName evidence="1">Uncharacterized protein</fullName>
    </submittedName>
</protein>
<sequence>MSAEQAIQIAAELNLAIQDALLRNSKSSITKTLFPSLHSKLGCQPLKGMPFMTNSMPLTHGNLWIFARREITYILELRTLRTGHTLAVIGIATVTAVDWKLDFPGYRLQGNGGSSSPQIPPDPPSLY</sequence>
<keyword evidence="2" id="KW-1185">Reference proteome</keyword>
<organism evidence="1 2">
    <name type="scientific">Penicillium vulpinum</name>
    <dbReference type="NCBI Taxonomy" id="29845"/>
    <lineage>
        <taxon>Eukaryota</taxon>
        <taxon>Fungi</taxon>
        <taxon>Dikarya</taxon>
        <taxon>Ascomycota</taxon>
        <taxon>Pezizomycotina</taxon>
        <taxon>Eurotiomycetes</taxon>
        <taxon>Eurotiomycetidae</taxon>
        <taxon>Eurotiales</taxon>
        <taxon>Aspergillaceae</taxon>
        <taxon>Penicillium</taxon>
    </lineage>
</organism>
<dbReference type="AlphaFoldDB" id="A0A1V6S5M7"/>
<comment type="caution">
    <text evidence="1">The sequence shown here is derived from an EMBL/GenBank/DDBJ whole genome shotgun (WGS) entry which is preliminary data.</text>
</comment>
<gene>
    <name evidence="1" type="ORF">PENVUL_c007G05985</name>
</gene>
<dbReference type="EMBL" id="MDYP01000007">
    <property type="protein sequence ID" value="OQE09029.1"/>
    <property type="molecule type" value="Genomic_DNA"/>
</dbReference>
<name>A0A1V6S5M7_9EURO</name>
<proteinExistence type="predicted"/>
<evidence type="ECO:0000313" key="2">
    <source>
        <dbReference type="Proteomes" id="UP000191518"/>
    </source>
</evidence>
<accession>A0A1V6S5M7</accession>
<dbReference type="Proteomes" id="UP000191518">
    <property type="component" value="Unassembled WGS sequence"/>
</dbReference>
<evidence type="ECO:0000313" key="1">
    <source>
        <dbReference type="EMBL" id="OQE09029.1"/>
    </source>
</evidence>
<reference evidence="2" key="1">
    <citation type="journal article" date="2017" name="Nat. Microbiol.">
        <title>Global analysis of biosynthetic gene clusters reveals vast potential of secondary metabolite production in Penicillium species.</title>
        <authorList>
            <person name="Nielsen J.C."/>
            <person name="Grijseels S."/>
            <person name="Prigent S."/>
            <person name="Ji B."/>
            <person name="Dainat J."/>
            <person name="Nielsen K.F."/>
            <person name="Frisvad J.C."/>
            <person name="Workman M."/>
            <person name="Nielsen J."/>
        </authorList>
    </citation>
    <scope>NUCLEOTIDE SEQUENCE [LARGE SCALE GENOMIC DNA]</scope>
    <source>
        <strain evidence="2">IBT 29486</strain>
    </source>
</reference>